<dbReference type="EMBL" id="AMZH03014193">
    <property type="protein sequence ID" value="RRT48047.1"/>
    <property type="molecule type" value="Genomic_DNA"/>
</dbReference>
<evidence type="ECO:0000313" key="2">
    <source>
        <dbReference type="Proteomes" id="UP000287651"/>
    </source>
</evidence>
<dbReference type="Proteomes" id="UP000287651">
    <property type="component" value="Unassembled WGS sequence"/>
</dbReference>
<sequence>MKATIWCSPPPPVRLVQVGNAEISRRTTQPLPALHQLNRSRKAAIFMSRWPRLPDRGCDGFLRSIRAFLLLGPWRTFRID</sequence>
<proteinExistence type="predicted"/>
<name>A0A426Y8J7_ENSVE</name>
<comment type="caution">
    <text evidence="1">The sequence shown here is derived from an EMBL/GenBank/DDBJ whole genome shotgun (WGS) entry which is preliminary data.</text>
</comment>
<dbReference type="AlphaFoldDB" id="A0A426Y8J7"/>
<reference evidence="1 2" key="1">
    <citation type="journal article" date="2014" name="Agronomy (Basel)">
        <title>A Draft Genome Sequence for Ensete ventricosum, the Drought-Tolerant Tree Against Hunger.</title>
        <authorList>
            <person name="Harrison J."/>
            <person name="Moore K.A."/>
            <person name="Paszkiewicz K."/>
            <person name="Jones T."/>
            <person name="Grant M."/>
            <person name="Ambacheew D."/>
            <person name="Muzemil S."/>
            <person name="Studholme D.J."/>
        </authorList>
    </citation>
    <scope>NUCLEOTIDE SEQUENCE [LARGE SCALE GENOMIC DNA]</scope>
</reference>
<accession>A0A426Y8J7</accession>
<gene>
    <name evidence="1" type="ORF">B296_00047921</name>
</gene>
<evidence type="ECO:0000313" key="1">
    <source>
        <dbReference type="EMBL" id="RRT48047.1"/>
    </source>
</evidence>
<organism evidence="1 2">
    <name type="scientific">Ensete ventricosum</name>
    <name type="common">Abyssinian banana</name>
    <name type="synonym">Musa ensete</name>
    <dbReference type="NCBI Taxonomy" id="4639"/>
    <lineage>
        <taxon>Eukaryota</taxon>
        <taxon>Viridiplantae</taxon>
        <taxon>Streptophyta</taxon>
        <taxon>Embryophyta</taxon>
        <taxon>Tracheophyta</taxon>
        <taxon>Spermatophyta</taxon>
        <taxon>Magnoliopsida</taxon>
        <taxon>Liliopsida</taxon>
        <taxon>Zingiberales</taxon>
        <taxon>Musaceae</taxon>
        <taxon>Ensete</taxon>
    </lineage>
</organism>
<protein>
    <submittedName>
        <fullName evidence="1">Uncharacterized protein</fullName>
    </submittedName>
</protein>